<feature type="region of interest" description="Disordered" evidence="1">
    <location>
        <begin position="82"/>
        <end position="103"/>
    </location>
</feature>
<evidence type="ECO:0000256" key="1">
    <source>
        <dbReference type="SAM" id="MobiDB-lite"/>
    </source>
</evidence>
<dbReference type="AlphaFoldDB" id="A0A4Q4MB97"/>
<gene>
    <name evidence="3" type="ORF">AA0114_g8554</name>
</gene>
<feature type="chain" id="PRO_5020846072" description="Secreted protein" evidence="2">
    <location>
        <begin position="30"/>
        <end position="143"/>
    </location>
</feature>
<feature type="signal peptide" evidence="2">
    <location>
        <begin position="1"/>
        <end position="29"/>
    </location>
</feature>
<protein>
    <recommendedName>
        <fullName evidence="5">Secreted protein</fullName>
    </recommendedName>
</protein>
<evidence type="ECO:0000313" key="3">
    <source>
        <dbReference type="EMBL" id="RYN45981.1"/>
    </source>
</evidence>
<sequence>MVVLTALCTTLALITVTTLLVIPADLVMCAEDGVQLSSLCGNLPERATTTSTRLCPGHIDRVRFPSYTPFYMLHMKDQIAQQKRDNAQEKARSEEGIDGGEDSVINDIVRDDGSQTVTVTVAPAGTFCIKVRVEATEGIHDRA</sequence>
<accession>A0A4Q4MB97</accession>
<proteinExistence type="predicted"/>
<dbReference type="Proteomes" id="UP000292402">
    <property type="component" value="Unassembled WGS sequence"/>
</dbReference>
<keyword evidence="2" id="KW-0732">Signal</keyword>
<evidence type="ECO:0000313" key="4">
    <source>
        <dbReference type="Proteomes" id="UP000292402"/>
    </source>
</evidence>
<organism evidence="3 4">
    <name type="scientific">Alternaria tenuissima</name>
    <dbReference type="NCBI Taxonomy" id="119927"/>
    <lineage>
        <taxon>Eukaryota</taxon>
        <taxon>Fungi</taxon>
        <taxon>Dikarya</taxon>
        <taxon>Ascomycota</taxon>
        <taxon>Pezizomycotina</taxon>
        <taxon>Dothideomycetes</taxon>
        <taxon>Pleosporomycetidae</taxon>
        <taxon>Pleosporales</taxon>
        <taxon>Pleosporineae</taxon>
        <taxon>Pleosporaceae</taxon>
        <taxon>Alternaria</taxon>
        <taxon>Alternaria sect. Alternaria</taxon>
        <taxon>Alternaria alternata complex</taxon>
    </lineage>
</organism>
<evidence type="ECO:0000256" key="2">
    <source>
        <dbReference type="SAM" id="SignalP"/>
    </source>
</evidence>
<dbReference type="EMBL" id="PDXA01000031">
    <property type="protein sequence ID" value="RYN45981.1"/>
    <property type="molecule type" value="Genomic_DNA"/>
</dbReference>
<reference evidence="4" key="1">
    <citation type="journal article" date="2019" name="bioRxiv">
        <title>Genomics, evolutionary history and diagnostics of the Alternaria alternata species group including apple and Asian pear pathotypes.</title>
        <authorList>
            <person name="Armitage A.D."/>
            <person name="Cockerton H.M."/>
            <person name="Sreenivasaprasad S."/>
            <person name="Woodhall J.W."/>
            <person name="Lane C.R."/>
            <person name="Harrison R.J."/>
            <person name="Clarkson J.P."/>
        </authorList>
    </citation>
    <scope>NUCLEOTIDE SEQUENCE [LARGE SCALE GENOMIC DNA]</scope>
    <source>
        <strain evidence="4">FERA 1082</strain>
    </source>
</reference>
<comment type="caution">
    <text evidence="3">The sequence shown here is derived from an EMBL/GenBank/DDBJ whole genome shotgun (WGS) entry which is preliminary data.</text>
</comment>
<name>A0A4Q4MB97_9PLEO</name>
<feature type="compositionally biased region" description="Basic and acidic residues" evidence="1">
    <location>
        <begin position="82"/>
        <end position="95"/>
    </location>
</feature>
<evidence type="ECO:0008006" key="5">
    <source>
        <dbReference type="Google" id="ProtNLM"/>
    </source>
</evidence>